<organism evidence="6 7">
    <name type="scientific">Proteobacteria bacterium 228</name>
    <dbReference type="NCBI Taxonomy" id="2083153"/>
    <lineage>
        <taxon>Bacteria</taxon>
        <taxon>Pseudomonadati</taxon>
        <taxon>Pseudomonadota</taxon>
    </lineage>
</organism>
<evidence type="ECO:0000256" key="1">
    <source>
        <dbReference type="ARBA" id="ARBA00004418"/>
    </source>
</evidence>
<comment type="subcellular location">
    <subcellularLocation>
        <location evidence="1">Periplasm</location>
    </subcellularLocation>
</comment>
<name>A0A2S5KK64_9PROT</name>
<dbReference type="PANTHER" id="PTHR43649">
    <property type="entry name" value="ARABINOSE-BINDING PROTEIN-RELATED"/>
    <property type="match status" value="1"/>
</dbReference>
<dbReference type="Proteomes" id="UP000238196">
    <property type="component" value="Unassembled WGS sequence"/>
</dbReference>
<sequence length="414" mass="45327">MKTKYLPLLGLVMLAPVAHSETLSISCGAVGAELQLCKEGVDAWAAKTGNTVKLVSTPNSSTERLSLYQQILSAGSTDLDVLQIDVIWPGMLASQLLDLTPYIKDQAEFFPSMISNDTINGKLVAMPWFTDAGLLFYRKDLLEKYKLPVPATWSELSQSAKVIQDGERQAGNSQMWGYVWQGRAYEGLTCDALEWVYSHNGGTLINAQGEVDVTNPGVIAALNQAKSWVNTISPEGVLNYAEEEARGVFQTGNAAFMRNWPYAWSLAQASDSPIRDKVGVAPLPKGGEDGQHAATLGGWQLAVSKYSQHPQLAADLVSYLTSYEEQKRRAIKGTYNPTRPALYQDAEVTTAVPFFKDLYDVFVNGVPRPSSISGDKYGQVSNAFFNTVHEVLAGSQPADKATKDLQHKLKRLLR</sequence>
<dbReference type="GO" id="GO:0042597">
    <property type="term" value="C:periplasmic space"/>
    <property type="evidence" value="ECO:0007669"/>
    <property type="project" value="UniProtKB-SubCell"/>
</dbReference>
<accession>A0A2S5KK64</accession>
<dbReference type="OrthoDB" id="9808332at2"/>
<reference evidence="6 7" key="1">
    <citation type="submission" date="2018-02" db="EMBL/GenBank/DDBJ databases">
        <title>novel marine gammaproteobacteria from coastal saline agro ecosystem.</title>
        <authorList>
            <person name="Krishnan R."/>
            <person name="Ramesh Kumar N."/>
        </authorList>
    </citation>
    <scope>NUCLEOTIDE SEQUENCE [LARGE SCALE GENOMIC DNA]</scope>
    <source>
        <strain evidence="6 7">228</strain>
    </source>
</reference>
<evidence type="ECO:0000256" key="5">
    <source>
        <dbReference type="SAM" id="SignalP"/>
    </source>
</evidence>
<comment type="caution">
    <text evidence="6">The sequence shown here is derived from an EMBL/GenBank/DDBJ whole genome shotgun (WGS) entry which is preliminary data.</text>
</comment>
<keyword evidence="4 5" id="KW-0732">Signal</keyword>
<dbReference type="AlphaFoldDB" id="A0A2S5KK64"/>
<evidence type="ECO:0000313" key="6">
    <source>
        <dbReference type="EMBL" id="PPC75188.1"/>
    </source>
</evidence>
<comment type="similarity">
    <text evidence="2">Belongs to the bacterial solute-binding protein 1 family.</text>
</comment>
<dbReference type="SUPFAM" id="SSF53850">
    <property type="entry name" value="Periplasmic binding protein-like II"/>
    <property type="match status" value="1"/>
</dbReference>
<evidence type="ECO:0000256" key="4">
    <source>
        <dbReference type="ARBA" id="ARBA00022729"/>
    </source>
</evidence>
<feature type="signal peptide" evidence="5">
    <location>
        <begin position="1"/>
        <end position="20"/>
    </location>
</feature>
<evidence type="ECO:0000313" key="7">
    <source>
        <dbReference type="Proteomes" id="UP000238196"/>
    </source>
</evidence>
<feature type="chain" id="PRO_5015428749" evidence="5">
    <location>
        <begin position="21"/>
        <end position="414"/>
    </location>
</feature>
<dbReference type="InterPro" id="IPR050490">
    <property type="entry name" value="Bact_solute-bd_prot1"/>
</dbReference>
<evidence type="ECO:0000256" key="2">
    <source>
        <dbReference type="ARBA" id="ARBA00008520"/>
    </source>
</evidence>
<proteinExistence type="inferred from homology"/>
<dbReference type="EMBL" id="PRLP01000106">
    <property type="protein sequence ID" value="PPC75188.1"/>
    <property type="molecule type" value="Genomic_DNA"/>
</dbReference>
<protein>
    <submittedName>
        <fullName evidence="6">ABC transporter substrate-binding protein</fullName>
    </submittedName>
</protein>
<dbReference type="PANTHER" id="PTHR43649:SF34">
    <property type="entry name" value="ABC TRANSPORTER PERIPLASMIC-BINDING PROTEIN YCJN-RELATED"/>
    <property type="match status" value="1"/>
</dbReference>
<keyword evidence="3" id="KW-0813">Transport</keyword>
<dbReference type="Gene3D" id="3.40.190.10">
    <property type="entry name" value="Periplasmic binding protein-like II"/>
    <property type="match status" value="2"/>
</dbReference>
<evidence type="ECO:0000256" key="3">
    <source>
        <dbReference type="ARBA" id="ARBA00022448"/>
    </source>
</evidence>
<dbReference type="Pfam" id="PF01547">
    <property type="entry name" value="SBP_bac_1"/>
    <property type="match status" value="1"/>
</dbReference>
<dbReference type="CDD" id="cd14750">
    <property type="entry name" value="PBP2_TMBP"/>
    <property type="match status" value="1"/>
</dbReference>
<dbReference type="InterPro" id="IPR006059">
    <property type="entry name" value="SBP"/>
</dbReference>
<gene>
    <name evidence="6" type="ORF">C4K68_21340</name>
</gene>